<dbReference type="Gene3D" id="3.40.190.150">
    <property type="entry name" value="Bordetella uptake gene, domain 1"/>
    <property type="match status" value="1"/>
</dbReference>
<reference evidence="3 4" key="1">
    <citation type="submission" date="2016-06" db="EMBL/GenBank/DDBJ databases">
        <title>Complete genome sequences of Bordetella bronchialis and Bordetella flabilis.</title>
        <authorList>
            <person name="LiPuma J.J."/>
            <person name="Spilker T."/>
        </authorList>
    </citation>
    <scope>NUCLEOTIDE SEQUENCE [LARGE SCALE GENOMIC DNA]</scope>
    <source>
        <strain evidence="3 4">AU10664</strain>
    </source>
</reference>
<evidence type="ECO:0008006" key="5">
    <source>
        <dbReference type="Google" id="ProtNLM"/>
    </source>
</evidence>
<proteinExistence type="inferred from homology"/>
<dbReference type="Pfam" id="PF03401">
    <property type="entry name" value="TctC"/>
    <property type="match status" value="1"/>
</dbReference>
<evidence type="ECO:0000256" key="2">
    <source>
        <dbReference type="SAM" id="SignalP"/>
    </source>
</evidence>
<dbReference type="InterPro" id="IPR005064">
    <property type="entry name" value="BUG"/>
</dbReference>
<comment type="similarity">
    <text evidence="1">Belongs to the UPF0065 (bug) family.</text>
</comment>
<dbReference type="EMBL" id="CP016172">
    <property type="protein sequence ID" value="ANN80236.1"/>
    <property type="molecule type" value="Genomic_DNA"/>
</dbReference>
<evidence type="ECO:0000313" key="3">
    <source>
        <dbReference type="EMBL" id="ANN80236.1"/>
    </source>
</evidence>
<feature type="chain" id="PRO_5008259092" description="ABC transporter substrate-binding protein" evidence="2">
    <location>
        <begin position="20"/>
        <end position="319"/>
    </location>
</feature>
<organism evidence="3 4">
    <name type="scientific">Bordetella flabilis</name>
    <dbReference type="NCBI Taxonomy" id="463014"/>
    <lineage>
        <taxon>Bacteria</taxon>
        <taxon>Pseudomonadati</taxon>
        <taxon>Pseudomonadota</taxon>
        <taxon>Betaproteobacteria</taxon>
        <taxon>Burkholderiales</taxon>
        <taxon>Alcaligenaceae</taxon>
        <taxon>Bordetella</taxon>
    </lineage>
</organism>
<dbReference type="Proteomes" id="UP000091926">
    <property type="component" value="Chromosome"/>
</dbReference>
<dbReference type="InterPro" id="IPR042100">
    <property type="entry name" value="Bug_dom1"/>
</dbReference>
<protein>
    <recommendedName>
        <fullName evidence="5">ABC transporter substrate-binding protein</fullName>
    </recommendedName>
</protein>
<dbReference type="PANTHER" id="PTHR42928:SF5">
    <property type="entry name" value="BLR1237 PROTEIN"/>
    <property type="match status" value="1"/>
</dbReference>
<dbReference type="AlphaFoldDB" id="A0A193GLF9"/>
<dbReference type="PANTHER" id="PTHR42928">
    <property type="entry name" value="TRICARBOXYLATE-BINDING PROTEIN"/>
    <property type="match status" value="1"/>
</dbReference>
<sequence length="319" mass="33924">MLGGILACWAAGLLTSAYAADWPDKPLRMVVGYPPGGGTDTVARVLAQQLTKVLGQSVIVENRAGASGTIATQQVVRAEPDGYTVLFATASPLTGAPLTMKGLTYDPMKDLVPVTLIGGGPFILVANPAFPADTLPALVAYARAHPRQVNYASPGNSTANYFFSELLNMQAGIETTHIPYKGSAALINDLIAGQVQYTLDTPGTTLPLIHAGKLKALAIFSEKRLDRAPDIPTTVEAGFPDLVGGSWYGLLVPRHTPPGIVDALYRATRKALAQEDVRRAMAERDVVVQGTTPAQFKQFIESEYARWKAVTTQLGVVPQ</sequence>
<dbReference type="CDD" id="cd13578">
    <property type="entry name" value="PBP2_Bug27"/>
    <property type="match status" value="1"/>
</dbReference>
<dbReference type="Gene3D" id="3.40.190.10">
    <property type="entry name" value="Periplasmic binding protein-like II"/>
    <property type="match status" value="1"/>
</dbReference>
<feature type="signal peptide" evidence="2">
    <location>
        <begin position="1"/>
        <end position="19"/>
    </location>
</feature>
<dbReference type="KEGG" id="bfz:BAU07_04540"/>
<dbReference type="SUPFAM" id="SSF53850">
    <property type="entry name" value="Periplasmic binding protein-like II"/>
    <property type="match status" value="1"/>
</dbReference>
<accession>A0A193GLF9</accession>
<evidence type="ECO:0000256" key="1">
    <source>
        <dbReference type="ARBA" id="ARBA00006987"/>
    </source>
</evidence>
<keyword evidence="4" id="KW-1185">Reference proteome</keyword>
<name>A0A193GLF9_9BORD</name>
<dbReference type="PIRSF" id="PIRSF017082">
    <property type="entry name" value="YflP"/>
    <property type="match status" value="1"/>
</dbReference>
<evidence type="ECO:0000313" key="4">
    <source>
        <dbReference type="Proteomes" id="UP000091926"/>
    </source>
</evidence>
<keyword evidence="2" id="KW-0732">Signal</keyword>
<gene>
    <name evidence="3" type="ORF">BAU07_04540</name>
</gene>
<dbReference type="STRING" id="463014.BAU07_04540"/>